<evidence type="ECO:0000259" key="1">
    <source>
        <dbReference type="PROSITE" id="PS50041"/>
    </source>
</evidence>
<dbReference type="AlphaFoldDB" id="A0ABD0WJA1"/>
<sequence length="421" mass="47760">MEITPLLVLLCAGVYFPVSLSRLRQFILVKNETIWNESRDNCRKIYTDLVTIYNQEDFHLLANLVNESKPSVWIGLTRTKPNLQWSNGDLGNFTLVSKPNASEYTSPICLAIHRGNTTWDHCNETKTFMCFKKGTSNVTLVQENKTWYDAQSYCRKNYTDLVSIRNEEQMEEVKNAGITKTTPYWIGLLYDDWGWVDGGRSAYRNWNTDLPKDEDISNCGKIWMNQIMNVPCDNNEHYFCNTVHINITRERMTWEQGLVYCNTHHNGLLRIESAEDQTVTEQMLTLNGINITGPIWLGLRQSNLFGFWVWTNGLPLKTENWSNWKGGRQPELHLSQHCGAMETEGDFKWTDEDCLSSLYVIYPLSSAETDDGDCNTASVSLMVSSSVSSLSIRRASSSVMSSASCSTIAISRASSSSSSNG</sequence>
<feature type="domain" description="C-type lectin" evidence="1">
    <location>
        <begin position="140"/>
        <end position="241"/>
    </location>
</feature>
<protein>
    <recommendedName>
        <fullName evidence="1">C-type lectin domain-containing protein</fullName>
    </recommendedName>
</protein>
<dbReference type="Gene3D" id="3.10.100.10">
    <property type="entry name" value="Mannose-Binding Protein A, subunit A"/>
    <property type="match status" value="3"/>
</dbReference>
<dbReference type="InterPro" id="IPR016186">
    <property type="entry name" value="C-type_lectin-like/link_sf"/>
</dbReference>
<comment type="caution">
    <text evidence="2">The sequence shown here is derived from an EMBL/GenBank/DDBJ whole genome shotgun (WGS) entry which is preliminary data.</text>
</comment>
<keyword evidence="3" id="KW-1185">Reference proteome</keyword>
<name>A0ABD0WJA1_UMBPY</name>
<feature type="domain" description="C-type lectin" evidence="1">
    <location>
        <begin position="247"/>
        <end position="354"/>
    </location>
</feature>
<evidence type="ECO:0000313" key="2">
    <source>
        <dbReference type="EMBL" id="KAL0962668.1"/>
    </source>
</evidence>
<reference evidence="2 3" key="1">
    <citation type="submission" date="2024-06" db="EMBL/GenBank/DDBJ databases">
        <authorList>
            <person name="Pan Q."/>
            <person name="Wen M."/>
            <person name="Jouanno E."/>
            <person name="Zahm M."/>
            <person name="Klopp C."/>
            <person name="Cabau C."/>
            <person name="Louis A."/>
            <person name="Berthelot C."/>
            <person name="Parey E."/>
            <person name="Roest Crollius H."/>
            <person name="Montfort J."/>
            <person name="Robinson-Rechavi M."/>
            <person name="Bouchez O."/>
            <person name="Lampietro C."/>
            <person name="Lopez Roques C."/>
            <person name="Donnadieu C."/>
            <person name="Postlethwait J."/>
            <person name="Bobe J."/>
            <person name="Verreycken H."/>
            <person name="Guiguen Y."/>
        </authorList>
    </citation>
    <scope>NUCLEOTIDE SEQUENCE [LARGE SCALE GENOMIC DNA]</scope>
    <source>
        <strain evidence="2">Up_M1</strain>
        <tissue evidence="2">Testis</tissue>
    </source>
</reference>
<dbReference type="SUPFAM" id="SSF56436">
    <property type="entry name" value="C-type lectin-like"/>
    <property type="match status" value="3"/>
</dbReference>
<gene>
    <name evidence="2" type="ORF">UPYG_G00343720</name>
</gene>
<dbReference type="PANTHER" id="PTHR45784:SF3">
    <property type="entry name" value="C-TYPE LECTIN DOMAIN FAMILY 4 MEMBER K-LIKE-RELATED"/>
    <property type="match status" value="1"/>
</dbReference>
<feature type="domain" description="C-type lectin" evidence="1">
    <location>
        <begin position="26"/>
        <end position="131"/>
    </location>
</feature>
<proteinExistence type="predicted"/>
<dbReference type="CDD" id="cd00037">
    <property type="entry name" value="CLECT"/>
    <property type="match status" value="1"/>
</dbReference>
<dbReference type="EMBL" id="JAGEUA010000011">
    <property type="protein sequence ID" value="KAL0962668.1"/>
    <property type="molecule type" value="Genomic_DNA"/>
</dbReference>
<dbReference type="SMART" id="SM00034">
    <property type="entry name" value="CLECT"/>
    <property type="match status" value="3"/>
</dbReference>
<dbReference type="Pfam" id="PF00059">
    <property type="entry name" value="Lectin_C"/>
    <property type="match status" value="3"/>
</dbReference>
<dbReference type="PROSITE" id="PS50041">
    <property type="entry name" value="C_TYPE_LECTIN_2"/>
    <property type="match status" value="3"/>
</dbReference>
<dbReference type="InterPro" id="IPR016187">
    <property type="entry name" value="CTDL_fold"/>
</dbReference>
<dbReference type="InterPro" id="IPR001304">
    <property type="entry name" value="C-type_lectin-like"/>
</dbReference>
<dbReference type="PANTHER" id="PTHR45784">
    <property type="entry name" value="C-TYPE LECTIN DOMAIN FAMILY 20 MEMBER A-RELATED"/>
    <property type="match status" value="1"/>
</dbReference>
<dbReference type="Proteomes" id="UP001557470">
    <property type="component" value="Unassembled WGS sequence"/>
</dbReference>
<organism evidence="2 3">
    <name type="scientific">Umbra pygmaea</name>
    <name type="common">Eastern mudminnow</name>
    <dbReference type="NCBI Taxonomy" id="75934"/>
    <lineage>
        <taxon>Eukaryota</taxon>
        <taxon>Metazoa</taxon>
        <taxon>Chordata</taxon>
        <taxon>Craniata</taxon>
        <taxon>Vertebrata</taxon>
        <taxon>Euteleostomi</taxon>
        <taxon>Actinopterygii</taxon>
        <taxon>Neopterygii</taxon>
        <taxon>Teleostei</taxon>
        <taxon>Protacanthopterygii</taxon>
        <taxon>Esociformes</taxon>
        <taxon>Umbridae</taxon>
        <taxon>Umbra</taxon>
    </lineage>
</organism>
<accession>A0ABD0WJA1</accession>
<evidence type="ECO:0000313" key="3">
    <source>
        <dbReference type="Proteomes" id="UP001557470"/>
    </source>
</evidence>